<evidence type="ECO:0000313" key="2">
    <source>
        <dbReference type="EMBL" id="BBU36564.1"/>
    </source>
</evidence>
<keyword evidence="3" id="KW-1185">Reference proteome</keyword>
<keyword evidence="1" id="KW-0812">Transmembrane</keyword>
<feature type="transmembrane region" description="Helical" evidence="1">
    <location>
        <begin position="41"/>
        <end position="64"/>
    </location>
</feature>
<reference evidence="2 3" key="1">
    <citation type="submission" date="2020-01" db="EMBL/GenBank/DDBJ databases">
        <title>Veillonella burapaensis sp. nov., anaerobic, Gram-stain-negative coccus isolated from saliva of a Thai child.</title>
        <authorList>
            <person name="Mashima I."/>
            <person name="Theodorea C."/>
            <person name="Nakazawa F."/>
            <person name="Thaweboon B."/>
            <person name="Thaweboon S."/>
            <person name="Tamai R."/>
            <person name="Kiyoura Y."/>
        </authorList>
    </citation>
    <scope>NUCLEOTIDE SEQUENCE [LARGE SCALE GENOMIC DNA]</scope>
    <source>
        <strain evidence="2 3">S12025-13</strain>
    </source>
</reference>
<dbReference type="Proteomes" id="UP000679260">
    <property type="component" value="Chromosome"/>
</dbReference>
<evidence type="ECO:0000256" key="1">
    <source>
        <dbReference type="SAM" id="Phobius"/>
    </source>
</evidence>
<name>A0ABM7HHK1_9FIRM</name>
<sequence length="67" mass="7921">MSQDATVPINLSVTFLCIYIGTPPFITLFKYNKQDVTKMPLYNYFVKNILYIPIYIIINLQYMYLIS</sequence>
<proteinExistence type="predicted"/>
<organism evidence="2 3">
    <name type="scientific">Veillonella orientalis</name>
    <dbReference type="NCBI Taxonomy" id="2682455"/>
    <lineage>
        <taxon>Bacteria</taxon>
        <taxon>Bacillati</taxon>
        <taxon>Bacillota</taxon>
        <taxon>Negativicutes</taxon>
        <taxon>Veillonellales</taxon>
        <taxon>Veillonellaceae</taxon>
        <taxon>Veillonella</taxon>
    </lineage>
</organism>
<protein>
    <submittedName>
        <fullName evidence="2">Uncharacterized protein</fullName>
    </submittedName>
</protein>
<keyword evidence="1" id="KW-1133">Transmembrane helix</keyword>
<accession>A0ABM7HHK1</accession>
<dbReference type="EMBL" id="AP022322">
    <property type="protein sequence ID" value="BBU36564.1"/>
    <property type="molecule type" value="Genomic_DNA"/>
</dbReference>
<feature type="transmembrane region" description="Helical" evidence="1">
    <location>
        <begin position="6"/>
        <end position="29"/>
    </location>
</feature>
<keyword evidence="1" id="KW-0472">Membrane</keyword>
<gene>
    <name evidence="2" type="ORF">VEIS1202513_10850</name>
</gene>
<evidence type="ECO:0000313" key="3">
    <source>
        <dbReference type="Proteomes" id="UP000679260"/>
    </source>
</evidence>